<evidence type="ECO:0000256" key="4">
    <source>
        <dbReference type="ARBA" id="ARBA00022692"/>
    </source>
</evidence>
<evidence type="ECO:0000256" key="2">
    <source>
        <dbReference type="ARBA" id="ARBA00006595"/>
    </source>
</evidence>
<dbReference type="VEuPathDB" id="PiroplasmaDB:TpMuguga_03g00543"/>
<dbReference type="OMA" id="TCGNRDA"/>
<organism evidence="9 10">
    <name type="scientific">Theileria parva</name>
    <name type="common">East coast fever infection agent</name>
    <dbReference type="NCBI Taxonomy" id="5875"/>
    <lineage>
        <taxon>Eukaryota</taxon>
        <taxon>Sar</taxon>
        <taxon>Alveolata</taxon>
        <taxon>Apicomplexa</taxon>
        <taxon>Aconoidasida</taxon>
        <taxon>Piroplasmida</taxon>
        <taxon>Theileriidae</taxon>
        <taxon>Theileria</taxon>
    </lineage>
</organism>
<keyword evidence="7 8" id="KW-0472">Membrane</keyword>
<dbReference type="Proteomes" id="UP000001949">
    <property type="component" value="Unassembled WGS sequence"/>
</dbReference>
<comment type="similarity">
    <text evidence="2">Belongs to the SLC43A transporter (TC 2.A.1.44) family.</text>
</comment>
<keyword evidence="5" id="KW-0029">Amino-acid transport</keyword>
<protein>
    <recommendedName>
        <fullName evidence="11">Major facilitator superfamily (MFS) profile domain-containing protein</fullName>
    </recommendedName>
</protein>
<evidence type="ECO:0000256" key="1">
    <source>
        <dbReference type="ARBA" id="ARBA00004141"/>
    </source>
</evidence>
<feature type="transmembrane region" description="Helical" evidence="8">
    <location>
        <begin position="113"/>
        <end position="132"/>
    </location>
</feature>
<dbReference type="GO" id="GO:0006865">
    <property type="term" value="P:amino acid transport"/>
    <property type="evidence" value="ECO:0007669"/>
    <property type="project" value="UniProtKB-KW"/>
</dbReference>
<dbReference type="InterPro" id="IPR052599">
    <property type="entry name" value="SLC43A_AATransporter"/>
</dbReference>
<feature type="transmembrane region" description="Helical" evidence="8">
    <location>
        <begin position="430"/>
        <end position="449"/>
    </location>
</feature>
<evidence type="ECO:0000256" key="6">
    <source>
        <dbReference type="ARBA" id="ARBA00022989"/>
    </source>
</evidence>
<evidence type="ECO:0000313" key="9">
    <source>
        <dbReference type="EMBL" id="EAN31288.1"/>
    </source>
</evidence>
<keyword evidence="4 8" id="KW-0812">Transmembrane</keyword>
<dbReference type="SUPFAM" id="SSF103473">
    <property type="entry name" value="MFS general substrate transporter"/>
    <property type="match status" value="1"/>
</dbReference>
<dbReference type="GO" id="GO:0022857">
    <property type="term" value="F:transmembrane transporter activity"/>
    <property type="evidence" value="ECO:0007669"/>
    <property type="project" value="InterPro"/>
</dbReference>
<dbReference type="InterPro" id="IPR036259">
    <property type="entry name" value="MFS_trans_sf"/>
</dbReference>
<dbReference type="KEGG" id="tpv:TP03_0543"/>
<feature type="transmembrane region" description="Helical" evidence="8">
    <location>
        <begin position="276"/>
        <end position="293"/>
    </location>
</feature>
<dbReference type="eggNOG" id="ENOG502SAKG">
    <property type="taxonomic scope" value="Eukaryota"/>
</dbReference>
<accession>Q4MZH6</accession>
<evidence type="ECO:0008006" key="11">
    <source>
        <dbReference type="Google" id="ProtNLM"/>
    </source>
</evidence>
<feature type="transmembrane region" description="Helical" evidence="8">
    <location>
        <begin position="21"/>
        <end position="41"/>
    </location>
</feature>
<proteinExistence type="inferred from homology"/>
<comment type="subcellular location">
    <subcellularLocation>
        <location evidence="1">Membrane</location>
        <topology evidence="1">Multi-pass membrane protein</topology>
    </subcellularLocation>
</comment>
<evidence type="ECO:0000256" key="5">
    <source>
        <dbReference type="ARBA" id="ARBA00022970"/>
    </source>
</evidence>
<feature type="transmembrane region" description="Helical" evidence="8">
    <location>
        <begin position="170"/>
        <end position="195"/>
    </location>
</feature>
<dbReference type="CDD" id="cd06174">
    <property type="entry name" value="MFS"/>
    <property type="match status" value="1"/>
</dbReference>
<evidence type="ECO:0000256" key="7">
    <source>
        <dbReference type="ARBA" id="ARBA00023136"/>
    </source>
</evidence>
<dbReference type="PANTHER" id="PTHR20772:SF2">
    <property type="entry name" value="PROTEIN FMP42"/>
    <property type="match status" value="1"/>
</dbReference>
<evidence type="ECO:0000313" key="10">
    <source>
        <dbReference type="Proteomes" id="UP000001949"/>
    </source>
</evidence>
<gene>
    <name evidence="9" type="ordered locus">TP03_0543</name>
</gene>
<dbReference type="PANTHER" id="PTHR20772">
    <property type="entry name" value="PROTEIN FMP42"/>
    <property type="match status" value="1"/>
</dbReference>
<dbReference type="AlphaFoldDB" id="Q4MZH6"/>
<keyword evidence="10" id="KW-1185">Reference proteome</keyword>
<feature type="transmembrane region" description="Helical" evidence="8">
    <location>
        <begin position="392"/>
        <end position="410"/>
    </location>
</feature>
<dbReference type="GO" id="GO:0016020">
    <property type="term" value="C:membrane"/>
    <property type="evidence" value="ECO:0007669"/>
    <property type="project" value="UniProtKB-SubCell"/>
</dbReference>
<reference evidence="9 10" key="1">
    <citation type="journal article" date="2005" name="Science">
        <title>Genome sequence of Theileria parva, a bovine pathogen that transforms lymphocytes.</title>
        <authorList>
            <person name="Gardner M.J."/>
            <person name="Bishop R."/>
            <person name="Shah T."/>
            <person name="de Villiers E.P."/>
            <person name="Carlton J.M."/>
            <person name="Hall N."/>
            <person name="Ren Q."/>
            <person name="Paulsen I.T."/>
            <person name="Pain A."/>
            <person name="Berriman M."/>
            <person name="Wilson R.J.M."/>
            <person name="Sato S."/>
            <person name="Ralph S.A."/>
            <person name="Mann D.J."/>
            <person name="Xiong Z."/>
            <person name="Shallom S.J."/>
            <person name="Weidman J."/>
            <person name="Jiang L."/>
            <person name="Lynn J."/>
            <person name="Weaver B."/>
            <person name="Shoaibi A."/>
            <person name="Domingo A.R."/>
            <person name="Wasawo D."/>
            <person name="Crabtree J."/>
            <person name="Wortman J.R."/>
            <person name="Haas B."/>
            <person name="Angiuoli S.V."/>
            <person name="Creasy T.H."/>
            <person name="Lu C."/>
            <person name="Suh B."/>
            <person name="Silva J.C."/>
            <person name="Utterback T.R."/>
            <person name="Feldblyum T.V."/>
            <person name="Pertea M."/>
            <person name="Allen J."/>
            <person name="Nierman W.C."/>
            <person name="Taracha E.L.N."/>
            <person name="Salzberg S.L."/>
            <person name="White O.R."/>
            <person name="Fitzhugh H.A."/>
            <person name="Morzaria S."/>
            <person name="Venter J.C."/>
            <person name="Fraser C.M."/>
            <person name="Nene V."/>
        </authorList>
    </citation>
    <scope>NUCLEOTIDE SEQUENCE [LARGE SCALE GENOMIC DNA]</scope>
    <source>
        <strain evidence="9 10">Muguga</strain>
    </source>
</reference>
<dbReference type="Gene3D" id="1.20.1250.20">
    <property type="entry name" value="MFS general substrate transporter like domains"/>
    <property type="match status" value="1"/>
</dbReference>
<feature type="transmembrane region" description="Helical" evidence="8">
    <location>
        <begin position="87"/>
        <end position="106"/>
    </location>
</feature>
<evidence type="ECO:0000256" key="8">
    <source>
        <dbReference type="SAM" id="Phobius"/>
    </source>
</evidence>
<sequence>MGRSRRRRERRKFTFPTPKPVQKLITYIFMILLTGCTYWGWSGIQEILYKAGSYEHLCENVLEKSVMIIGGKEYTDCGPRKSGINNLFTIAFSSHFISSVFIGAILDNLGSKYVYIIGQALNFIAWVFIGALPKVHCVLVTAFFIIGITAEAIYMPLLSLSYSFESKRSAVIGLMGCARTVSYLVPSLMSMIYQIDFFKPQYLYIICTVYAIVGNLGCLMVGFLMVDGTYDNPLEEPDEEEEILEIKIDSSKNLPLIDKAKKFFEKALTRAQLKEYGCLAFSNSIFLTAIGFVNKANREMLITSNKKTAVEIFKYLNVLSFIPGPILGKLADTYGADKILWTIQCFGLGYYVFTGMDFFISKICACVCYFVSSSLCVSINYYYINQRFPRKYFGVLVGFIFFIAGLTNLFNIPLYNLGSKTWEHIPPYNFMRGCMVAGLMGAGYLLIVNKKTASCTRLKSKSKFNQVKEEPDKFLAPSEDVLDNVMMTSQEKLENLISGYEDPSTSLGDVELGADRPFQGFVAPDLIPETIGFGYMDSFDKEEII</sequence>
<name>Q4MZH6_THEPA</name>
<dbReference type="InParanoid" id="Q4MZH6"/>
<feature type="transmembrane region" description="Helical" evidence="8">
    <location>
        <begin position="138"/>
        <end position="158"/>
    </location>
</feature>
<keyword evidence="3" id="KW-0813">Transport</keyword>
<comment type="caution">
    <text evidence="9">The sequence shown here is derived from an EMBL/GenBank/DDBJ whole genome shotgun (WGS) entry which is preliminary data.</text>
</comment>
<dbReference type="Pfam" id="PF07690">
    <property type="entry name" value="MFS_1"/>
    <property type="match status" value="1"/>
</dbReference>
<evidence type="ECO:0000256" key="3">
    <source>
        <dbReference type="ARBA" id="ARBA00022448"/>
    </source>
</evidence>
<feature type="transmembrane region" description="Helical" evidence="8">
    <location>
        <begin position="201"/>
        <end position="226"/>
    </location>
</feature>
<dbReference type="EMBL" id="AAGK01000005">
    <property type="protein sequence ID" value="EAN31288.1"/>
    <property type="molecule type" value="Genomic_DNA"/>
</dbReference>
<keyword evidence="6 8" id="KW-1133">Transmembrane helix</keyword>
<dbReference type="InterPro" id="IPR011701">
    <property type="entry name" value="MFS"/>
</dbReference>
<dbReference type="STRING" id="5875.Q4MZH6"/>
<feature type="transmembrane region" description="Helical" evidence="8">
    <location>
        <begin position="359"/>
        <end position="383"/>
    </location>
</feature>